<dbReference type="Pfam" id="PF02561">
    <property type="entry name" value="FliS"/>
    <property type="match status" value="1"/>
</dbReference>
<evidence type="ECO:0000256" key="2">
    <source>
        <dbReference type="ARBA" id="ARBA00008787"/>
    </source>
</evidence>
<keyword evidence="7" id="KW-0282">Flagellum</keyword>
<keyword evidence="4 6" id="KW-1005">Bacterial flagellum biogenesis</keyword>
<keyword evidence="3 6" id="KW-0963">Cytoplasm</keyword>
<evidence type="ECO:0000256" key="4">
    <source>
        <dbReference type="ARBA" id="ARBA00022795"/>
    </source>
</evidence>
<evidence type="ECO:0000256" key="3">
    <source>
        <dbReference type="ARBA" id="ARBA00022490"/>
    </source>
</evidence>
<dbReference type="InterPro" id="IPR003713">
    <property type="entry name" value="FliS"/>
</dbReference>
<protein>
    <recommendedName>
        <fullName evidence="6">Flagellar secretion chaperone FliS</fullName>
    </recommendedName>
</protein>
<dbReference type="PANTHER" id="PTHR34773:SF1">
    <property type="entry name" value="FLAGELLAR SECRETION CHAPERONE FLIS"/>
    <property type="match status" value="1"/>
</dbReference>
<sequence>MTLTFSAQRTQYANDAVLSASPVRLLTMLYDRLMLDLERAAVAHESADWQTMSNNLLHAQAIVTELSSSLKVDLWDGGPQLFALYQYCQSLLVLANVRREAAGIHEAIDHLEPLRQAWQEAAAQLSVQPAAGASGAISRDLGVA</sequence>
<dbReference type="GO" id="GO:0071973">
    <property type="term" value="P:bacterial-type flagellum-dependent cell motility"/>
    <property type="evidence" value="ECO:0007669"/>
    <property type="project" value="TreeGrafter"/>
</dbReference>
<keyword evidence="7" id="KW-0966">Cell projection</keyword>
<dbReference type="RefSeq" id="WP_200556887.1">
    <property type="nucleotide sequence ID" value="NZ_JAEPES010000004.1"/>
</dbReference>
<organism evidence="7 8">
    <name type="scientific">Lacisediminihabitans changchengi</name>
    <dbReference type="NCBI Taxonomy" id="2787634"/>
    <lineage>
        <taxon>Bacteria</taxon>
        <taxon>Bacillati</taxon>
        <taxon>Actinomycetota</taxon>
        <taxon>Actinomycetes</taxon>
        <taxon>Micrococcales</taxon>
        <taxon>Microbacteriaceae</taxon>
        <taxon>Lacisediminihabitans</taxon>
    </lineage>
</organism>
<dbReference type="GO" id="GO:0005829">
    <property type="term" value="C:cytosol"/>
    <property type="evidence" value="ECO:0007669"/>
    <property type="project" value="UniProtKB-SubCell"/>
</dbReference>
<dbReference type="NCBIfam" id="TIGR00208">
    <property type="entry name" value="fliS"/>
    <property type="match status" value="1"/>
</dbReference>
<proteinExistence type="inferred from homology"/>
<gene>
    <name evidence="7" type="primary">fliS</name>
    <name evidence="7" type="ORF">IV501_13695</name>
</gene>
<dbReference type="InterPro" id="IPR036584">
    <property type="entry name" value="FliS_sf"/>
</dbReference>
<keyword evidence="7" id="KW-0969">Cilium</keyword>
<keyword evidence="8" id="KW-1185">Reference proteome</keyword>
<evidence type="ECO:0000256" key="5">
    <source>
        <dbReference type="ARBA" id="ARBA00023186"/>
    </source>
</evidence>
<dbReference type="Gene3D" id="1.20.120.340">
    <property type="entry name" value="Flagellar protein FliS"/>
    <property type="match status" value="1"/>
</dbReference>
<comment type="subcellular location">
    <subcellularLocation>
        <location evidence="1 6">Cytoplasm</location>
        <location evidence="1 6">Cytosol</location>
    </subcellularLocation>
</comment>
<dbReference type="AlphaFoldDB" id="A0A934W486"/>
<dbReference type="CDD" id="cd16098">
    <property type="entry name" value="FliS"/>
    <property type="match status" value="1"/>
</dbReference>
<dbReference type="PANTHER" id="PTHR34773">
    <property type="entry name" value="FLAGELLAR SECRETION CHAPERONE FLIS"/>
    <property type="match status" value="1"/>
</dbReference>
<dbReference type="PIRSF" id="PIRSF039090">
    <property type="entry name" value="Flis"/>
    <property type="match status" value="1"/>
</dbReference>
<dbReference type="EMBL" id="JAEPES010000004">
    <property type="protein sequence ID" value="MBK4348691.1"/>
    <property type="molecule type" value="Genomic_DNA"/>
</dbReference>
<evidence type="ECO:0000313" key="7">
    <source>
        <dbReference type="EMBL" id="MBK4348691.1"/>
    </source>
</evidence>
<accession>A0A934W486</accession>
<evidence type="ECO:0000256" key="6">
    <source>
        <dbReference type="PIRNR" id="PIRNR039090"/>
    </source>
</evidence>
<keyword evidence="5" id="KW-0143">Chaperone</keyword>
<comment type="caution">
    <text evidence="7">The sequence shown here is derived from an EMBL/GenBank/DDBJ whole genome shotgun (WGS) entry which is preliminary data.</text>
</comment>
<dbReference type="SUPFAM" id="SSF101116">
    <property type="entry name" value="Flagellar export chaperone FliS"/>
    <property type="match status" value="1"/>
</dbReference>
<comment type="similarity">
    <text evidence="2 6">Belongs to the FliS family.</text>
</comment>
<evidence type="ECO:0000313" key="8">
    <source>
        <dbReference type="Proteomes" id="UP000636458"/>
    </source>
</evidence>
<dbReference type="Proteomes" id="UP000636458">
    <property type="component" value="Unassembled WGS sequence"/>
</dbReference>
<reference evidence="7" key="1">
    <citation type="submission" date="2021-01" db="EMBL/GenBank/DDBJ databases">
        <title>Lacisediminihabitans sp. nov. strain G11-30, isolated from Antarctic Soil.</title>
        <authorList>
            <person name="Li J."/>
        </authorList>
    </citation>
    <scope>NUCLEOTIDE SEQUENCE</scope>
    <source>
        <strain evidence="7">G11-30</strain>
    </source>
</reference>
<name>A0A934W486_9MICO</name>
<dbReference type="GO" id="GO:0044780">
    <property type="term" value="P:bacterial-type flagellum assembly"/>
    <property type="evidence" value="ECO:0007669"/>
    <property type="project" value="InterPro"/>
</dbReference>
<evidence type="ECO:0000256" key="1">
    <source>
        <dbReference type="ARBA" id="ARBA00004514"/>
    </source>
</evidence>